<evidence type="ECO:0000256" key="13">
    <source>
        <dbReference type="HAMAP-Rule" id="MF_01162"/>
    </source>
</evidence>
<comment type="similarity">
    <text evidence="13">In the N-terminal section; belongs to the 2-acyl-GPE acetyltransferase family.</text>
</comment>
<dbReference type="HAMAP" id="MF_01162">
    <property type="entry name" value="Aas"/>
    <property type="match status" value="1"/>
</dbReference>
<dbReference type="CDD" id="cd07989">
    <property type="entry name" value="LPLAT_AGPAT-like"/>
    <property type="match status" value="1"/>
</dbReference>
<dbReference type="InterPro" id="IPR045851">
    <property type="entry name" value="AMP-bd_C_sf"/>
</dbReference>
<evidence type="ECO:0000256" key="8">
    <source>
        <dbReference type="ARBA" id="ARBA00022840"/>
    </source>
</evidence>
<dbReference type="SUPFAM" id="SSF69593">
    <property type="entry name" value="Glycerol-3-phosphate (1)-acyltransferase"/>
    <property type="match status" value="1"/>
</dbReference>
<sequence length="722" mass="80465">MIFRFFRALFRLIFRIKITGLEHSFKHEKLLITPNHVSFLDGVLMALYLPIRPVFAVYSSIADSRYMRFISKYVDIVALDPTKPMAIKHLIRLVEQGRPVVIFPEGRITVTGSMMKIYDGAAFVAARSGAAIIPVRIEGAEFTPFGRLRGLFKIRWFPQVSIHILPPTHLAMPEAPRARDRRLLAGEHLHDIMMKARMDSQPRHTLYQGLLAAMTRYGASKPIIEDISFKEDSYRTLLKKSLGVSRILERFTTEGEHVGMLLPNATITAAAIIGATMRNRVPALLNYTAGVNGVKNAMLAASIKTIVTSRQFLEKGKLTHLPEQVTEANWVYLEDLKDTVTRDDKIWIIKHLLRPERAMLPQKPDDAALILFTSGSEGYPKGVVHSHASLMANVEQIRTVADFTPADRFMSALPLFHAFGLTVGLFTPLMTGSRVFLYPSPLHYRVVPELVYDRNCTVLFGTSTFLGNYARFAHPYDFARLRYVVAGAEKLSPHTAQVWQDKFGIRILEGYGVTECAPVVAINVPMSTKVGSVGRILPSMEARLMKITGIEQGGRLQLRGPNIMKGYLRVENPGVLEVPQAENADGVMEAGWYDTGDVVTLDDRGYCVIRGRVKRFAKLAGEMVSLESVEQLALKVSPDHEHAASSRSDSSKGEALVLFTTDAELSRDRLLKQARESGVPELAVPRDIRFLKPLPVLGSGKIDFVTLRQMAENKETATGETA</sequence>
<evidence type="ECO:0000256" key="11">
    <source>
        <dbReference type="ARBA" id="ARBA00023268"/>
    </source>
</evidence>
<accession>A0A097QZ97</accession>
<protein>
    <recommendedName>
        <fullName evidence="13">Bifunctional protein Aas</fullName>
    </recommendedName>
    <domain>
        <recommendedName>
            <fullName evidence="13">2-acylglycerophosphoethanolamine acyltransferase</fullName>
            <ecNumber evidence="13">2.3.1.40</ecNumber>
        </recommendedName>
        <alternativeName>
            <fullName evidence="13">2-acyl-GPE acyltransferase</fullName>
        </alternativeName>
        <alternativeName>
            <fullName evidence="13">Acyl-[acyl-carrier-protein]--phospholipid O-acyltransferase</fullName>
        </alternativeName>
    </domain>
    <domain>
        <recommendedName>
            <fullName evidence="13">Acyl-[acyl-carrier-protein] synthetase</fullName>
            <ecNumber evidence="13">6.2.1.20</ecNumber>
        </recommendedName>
        <alternativeName>
            <fullName evidence="13">Acyl-ACP synthetase</fullName>
        </alternativeName>
        <alternativeName>
            <fullName evidence="13">Long-chain-fatty-acid--[acyl-carrier-protein] ligase</fullName>
        </alternativeName>
    </domain>
</protein>
<keyword evidence="10 13" id="KW-0472">Membrane</keyword>
<keyword evidence="7 13" id="KW-0547">Nucleotide-binding</keyword>
<dbReference type="NCBIfam" id="NF005959">
    <property type="entry name" value="PRK08043.1"/>
    <property type="match status" value="1"/>
</dbReference>
<evidence type="ECO:0000256" key="12">
    <source>
        <dbReference type="ARBA" id="ARBA00023315"/>
    </source>
</evidence>
<reference evidence="15 16" key="1">
    <citation type="journal article" date="2014" name="Gut Pathog.">
        <title>Gene clusters of Hafnia alvei strain FB1 important in survival and pathogenesis: a draft genome perspective.</title>
        <authorList>
            <person name="Tan J.Y."/>
            <person name="Yin W.F."/>
            <person name="Chan K.G."/>
        </authorList>
    </citation>
    <scope>NUCLEOTIDE SEQUENCE [LARGE SCALE GENOMIC DNA]</scope>
    <source>
        <strain evidence="15 16">FB1</strain>
    </source>
</reference>
<dbReference type="PATRIC" id="fig|1453496.5.peg.943"/>
<keyword evidence="8 13" id="KW-0067">ATP-binding</keyword>
<dbReference type="GO" id="GO:0008654">
    <property type="term" value="P:phospholipid biosynthetic process"/>
    <property type="evidence" value="ECO:0007669"/>
    <property type="project" value="InterPro"/>
</dbReference>
<dbReference type="RefSeq" id="WP_025801571.1">
    <property type="nucleotide sequence ID" value="NZ_CP009706.1"/>
</dbReference>
<dbReference type="InterPro" id="IPR002123">
    <property type="entry name" value="Plipid/glycerol_acylTrfase"/>
</dbReference>
<keyword evidence="3" id="KW-0997">Cell inner membrane</keyword>
<dbReference type="Gene3D" id="3.40.50.12780">
    <property type="entry name" value="N-terminal domain of ligase-like"/>
    <property type="match status" value="1"/>
</dbReference>
<dbReference type="KEGG" id="hav:AT03_04715"/>
<dbReference type="PROSITE" id="PS00455">
    <property type="entry name" value="AMP_BINDING"/>
    <property type="match status" value="1"/>
</dbReference>
<dbReference type="Proteomes" id="UP000029986">
    <property type="component" value="Chromosome"/>
</dbReference>
<keyword evidence="16" id="KW-1185">Reference proteome</keyword>
<dbReference type="InterPro" id="IPR042099">
    <property type="entry name" value="ANL_N_sf"/>
</dbReference>
<evidence type="ECO:0000259" key="14">
    <source>
        <dbReference type="SMART" id="SM00563"/>
    </source>
</evidence>
<evidence type="ECO:0000256" key="7">
    <source>
        <dbReference type="ARBA" id="ARBA00022741"/>
    </source>
</evidence>
<evidence type="ECO:0000313" key="15">
    <source>
        <dbReference type="EMBL" id="AIU71770.1"/>
    </source>
</evidence>
<dbReference type="GO" id="GO:0005886">
    <property type="term" value="C:plasma membrane"/>
    <property type="evidence" value="ECO:0007669"/>
    <property type="project" value="UniProtKB-SubCell"/>
</dbReference>
<dbReference type="EC" id="6.2.1.20" evidence="13"/>
<keyword evidence="11 13" id="KW-0511">Multifunctional enzyme</keyword>
<dbReference type="GO" id="GO:0031956">
    <property type="term" value="F:medium-chain fatty acid-CoA ligase activity"/>
    <property type="evidence" value="ECO:0007669"/>
    <property type="project" value="TreeGrafter"/>
</dbReference>
<dbReference type="Pfam" id="PF00501">
    <property type="entry name" value="AMP-binding"/>
    <property type="match status" value="1"/>
</dbReference>
<evidence type="ECO:0000256" key="1">
    <source>
        <dbReference type="ARBA" id="ARBA00006432"/>
    </source>
</evidence>
<dbReference type="GO" id="GO:0005524">
    <property type="term" value="F:ATP binding"/>
    <property type="evidence" value="ECO:0007669"/>
    <property type="project" value="UniProtKB-KW"/>
</dbReference>
<keyword evidence="4 13" id="KW-0436">Ligase</keyword>
<evidence type="ECO:0000256" key="2">
    <source>
        <dbReference type="ARBA" id="ARBA00022475"/>
    </source>
</evidence>
<evidence type="ECO:0000256" key="6">
    <source>
        <dbReference type="ARBA" id="ARBA00022692"/>
    </source>
</evidence>
<evidence type="ECO:0000256" key="3">
    <source>
        <dbReference type="ARBA" id="ARBA00022519"/>
    </source>
</evidence>
<gene>
    <name evidence="13" type="primary">aas</name>
    <name evidence="15" type="ORF">AT03_04715</name>
</gene>
<comment type="subcellular location">
    <subcellularLocation>
        <location evidence="13">Cell membrane</location>
        <topology evidence="13">Multi-pass membrane protein</topology>
    </subcellularLocation>
</comment>
<dbReference type="GO" id="GO:0008922">
    <property type="term" value="F:long-chain fatty acid [acyl-carrier-protein] ligase activity"/>
    <property type="evidence" value="ECO:0007669"/>
    <property type="project" value="UniProtKB-UniRule"/>
</dbReference>
<dbReference type="InterPro" id="IPR020845">
    <property type="entry name" value="AMP-binding_CS"/>
</dbReference>
<evidence type="ECO:0000256" key="4">
    <source>
        <dbReference type="ARBA" id="ARBA00022598"/>
    </source>
</evidence>
<dbReference type="InterPro" id="IPR023775">
    <property type="entry name" value="Aas"/>
</dbReference>
<keyword evidence="2 13" id="KW-1003">Cell membrane</keyword>
<keyword evidence="6 13" id="KW-0812">Transmembrane</keyword>
<dbReference type="Pfam" id="PF01553">
    <property type="entry name" value="Acyltransferase"/>
    <property type="match status" value="1"/>
</dbReference>
<comment type="catalytic activity">
    <reaction evidence="13">
        <text>a 2-acyl-sn-glycero-3-phosphoethanolamine + a fatty acyl-[ACP] = a 1,2-diacyl-sn-glycero-3-phosphoethanolamine + holo-[ACP]</text>
        <dbReference type="Rhea" id="RHEA:10304"/>
        <dbReference type="Rhea" id="RHEA-COMP:9685"/>
        <dbReference type="Rhea" id="RHEA-COMP:14125"/>
        <dbReference type="ChEBI" id="CHEBI:64479"/>
        <dbReference type="ChEBI" id="CHEBI:64612"/>
        <dbReference type="ChEBI" id="CHEBI:65213"/>
        <dbReference type="ChEBI" id="CHEBI:138651"/>
        <dbReference type="EC" id="2.3.1.40"/>
    </reaction>
</comment>
<dbReference type="eggNOG" id="COG0318">
    <property type="taxonomic scope" value="Bacteria"/>
</dbReference>
<dbReference type="eggNOG" id="COG0204">
    <property type="taxonomic scope" value="Bacteria"/>
</dbReference>
<keyword evidence="9 13" id="KW-1133">Transmembrane helix</keyword>
<dbReference type="GO" id="GO:0006631">
    <property type="term" value="P:fatty acid metabolic process"/>
    <property type="evidence" value="ECO:0007669"/>
    <property type="project" value="InterPro"/>
</dbReference>
<feature type="domain" description="Phospholipid/glycerol acyltransferase" evidence="14">
    <location>
        <begin position="30"/>
        <end position="140"/>
    </location>
</feature>
<dbReference type="EC" id="2.3.1.40" evidence="13"/>
<dbReference type="AlphaFoldDB" id="A0A097QZ97"/>
<dbReference type="SUPFAM" id="SSF56801">
    <property type="entry name" value="Acetyl-CoA synthetase-like"/>
    <property type="match status" value="1"/>
</dbReference>
<feature type="region of interest" description="Acyltransferase" evidence="13">
    <location>
        <begin position="15"/>
        <end position="138"/>
    </location>
</feature>
<dbReference type="HOGENOM" id="CLU_000022_59_8_6"/>
<comment type="similarity">
    <text evidence="13">In the C-terminal section; belongs to the ATP-dependent AMP-binding enzyme family.</text>
</comment>
<dbReference type="InterPro" id="IPR000873">
    <property type="entry name" value="AMP-dep_synth/lig_dom"/>
</dbReference>
<evidence type="ECO:0000256" key="9">
    <source>
        <dbReference type="ARBA" id="ARBA00022989"/>
    </source>
</evidence>
<dbReference type="SMART" id="SM00563">
    <property type="entry name" value="PlsC"/>
    <property type="match status" value="1"/>
</dbReference>
<comment type="catalytic activity">
    <reaction evidence="13">
        <text>a long-chain fatty acid + holo-[ACP] + ATP = a long-chain fatty acyl-[ACP] + AMP + diphosphate</text>
        <dbReference type="Rhea" id="RHEA:45588"/>
        <dbReference type="Rhea" id="RHEA-COMP:9685"/>
        <dbReference type="Rhea" id="RHEA-COMP:12682"/>
        <dbReference type="ChEBI" id="CHEBI:30616"/>
        <dbReference type="ChEBI" id="CHEBI:33019"/>
        <dbReference type="ChEBI" id="CHEBI:57560"/>
        <dbReference type="ChEBI" id="CHEBI:64479"/>
        <dbReference type="ChEBI" id="CHEBI:133243"/>
        <dbReference type="ChEBI" id="CHEBI:456215"/>
        <dbReference type="EC" id="6.2.1.20"/>
    </reaction>
</comment>
<dbReference type="PANTHER" id="PTHR43201:SF5">
    <property type="entry name" value="MEDIUM-CHAIN ACYL-COA LIGASE ACSF2, MITOCHONDRIAL"/>
    <property type="match status" value="1"/>
</dbReference>
<dbReference type="PANTHER" id="PTHR43201">
    <property type="entry name" value="ACYL-COA SYNTHETASE"/>
    <property type="match status" value="1"/>
</dbReference>
<evidence type="ECO:0000256" key="10">
    <source>
        <dbReference type="ARBA" id="ARBA00023136"/>
    </source>
</evidence>
<comment type="function">
    <text evidence="13">Plays a role in lysophospholipid acylation. Transfers fatty acids to the 1-position via an enzyme-bound acyl-ACP intermediate in the presence of ATP and magnesium. Its physiological function is to regenerate phosphatidylethanolamine from 2-acyl-glycero-3-phosphoethanolamine (2-acyl-GPE) formed by transacylation reactions or degradation by phospholipase A1.</text>
</comment>
<dbReference type="GO" id="GO:0008779">
    <property type="term" value="F:acyl-[acyl-carrier-protein]-phospholipid O-acyltransferase activity"/>
    <property type="evidence" value="ECO:0007669"/>
    <property type="project" value="UniProtKB-UniRule"/>
</dbReference>
<organism evidence="15 16">
    <name type="scientific">Hafnia alvei FB1</name>
    <dbReference type="NCBI Taxonomy" id="1453496"/>
    <lineage>
        <taxon>Bacteria</taxon>
        <taxon>Pseudomonadati</taxon>
        <taxon>Pseudomonadota</taxon>
        <taxon>Gammaproteobacteria</taxon>
        <taxon>Enterobacterales</taxon>
        <taxon>Hafniaceae</taxon>
        <taxon>Hafnia</taxon>
    </lineage>
</organism>
<evidence type="ECO:0000313" key="16">
    <source>
        <dbReference type="Proteomes" id="UP000029986"/>
    </source>
</evidence>
<keyword evidence="5 13" id="KW-0808">Transferase</keyword>
<name>A0A097QZ97_HAFAL</name>
<feature type="region of interest" description="AMP-binding" evidence="13">
    <location>
        <begin position="233"/>
        <end position="646"/>
    </location>
</feature>
<proteinExistence type="inferred from homology"/>
<dbReference type="OrthoDB" id="9803968at2"/>
<evidence type="ECO:0000256" key="5">
    <source>
        <dbReference type="ARBA" id="ARBA00022679"/>
    </source>
</evidence>
<comment type="similarity">
    <text evidence="1">Belongs to the ATP-dependent AMP-binding enzyme family.</text>
</comment>
<dbReference type="Gene3D" id="3.30.300.30">
    <property type="match status" value="1"/>
</dbReference>
<keyword evidence="12 13" id="KW-0012">Acyltransferase</keyword>
<feature type="active site" evidence="13">
    <location>
        <position position="36"/>
    </location>
</feature>
<dbReference type="EMBL" id="CP009706">
    <property type="protein sequence ID" value="AIU71770.1"/>
    <property type="molecule type" value="Genomic_DNA"/>
</dbReference>